<dbReference type="Proteomes" id="UP000295662">
    <property type="component" value="Unassembled WGS sequence"/>
</dbReference>
<accession>A0A4R7SQW6</accession>
<reference evidence="1 2" key="1">
    <citation type="submission" date="2019-03" db="EMBL/GenBank/DDBJ databases">
        <title>Genomic Encyclopedia of Archaeal and Bacterial Type Strains, Phase II (KMG-II): from individual species to whole genera.</title>
        <authorList>
            <person name="Goeker M."/>
        </authorList>
    </citation>
    <scope>NUCLEOTIDE SEQUENCE [LARGE SCALE GENOMIC DNA]</scope>
    <source>
        <strain evidence="1 2">ATCC 25309</strain>
    </source>
</reference>
<evidence type="ECO:0000313" key="1">
    <source>
        <dbReference type="EMBL" id="TDU80806.1"/>
    </source>
</evidence>
<keyword evidence="2" id="KW-1185">Reference proteome</keyword>
<organism evidence="1 2">
    <name type="scientific">Prosthecobacter fusiformis</name>
    <dbReference type="NCBI Taxonomy" id="48464"/>
    <lineage>
        <taxon>Bacteria</taxon>
        <taxon>Pseudomonadati</taxon>
        <taxon>Verrucomicrobiota</taxon>
        <taxon>Verrucomicrobiia</taxon>
        <taxon>Verrucomicrobiales</taxon>
        <taxon>Verrucomicrobiaceae</taxon>
        <taxon>Prosthecobacter</taxon>
    </lineage>
</organism>
<name>A0A4R7SQW6_9BACT</name>
<proteinExistence type="predicted"/>
<dbReference type="AlphaFoldDB" id="A0A4R7SQW6"/>
<gene>
    <name evidence="1" type="ORF">EI77_00103</name>
</gene>
<sequence length="171" mass="19217">MATLPTVGVGLFCICEGRLWAQAGQGGKWRMWPGRACVLTLPPQQSLTTRTALASASRSASREAGYAGRMCWRDVVEVEVWGGHRQREDFGRIVRSECAGSTWATASPLQWTVHSNRTVLAMHLHLFRHEFFQLRIRFLSSIVIRSESCQRFEVMPTGMPEGLRGNGSTHW</sequence>
<protein>
    <submittedName>
        <fullName evidence="1">Uncharacterized protein</fullName>
    </submittedName>
</protein>
<evidence type="ECO:0000313" key="2">
    <source>
        <dbReference type="Proteomes" id="UP000295662"/>
    </source>
</evidence>
<comment type="caution">
    <text evidence="1">The sequence shown here is derived from an EMBL/GenBank/DDBJ whole genome shotgun (WGS) entry which is preliminary data.</text>
</comment>
<dbReference type="EMBL" id="SOCA01000001">
    <property type="protein sequence ID" value="TDU80806.1"/>
    <property type="molecule type" value="Genomic_DNA"/>
</dbReference>